<evidence type="ECO:0000256" key="6">
    <source>
        <dbReference type="ARBA" id="ARBA00047615"/>
    </source>
</evidence>
<dbReference type="AlphaFoldDB" id="A0A1Q9YLE0"/>
<keyword evidence="2 8" id="KW-0808">Transferase</keyword>
<dbReference type="EC" id="2.7.4.25" evidence="8"/>
<evidence type="ECO:0000256" key="4">
    <source>
        <dbReference type="ARBA" id="ARBA00022777"/>
    </source>
</evidence>
<dbReference type="PANTHER" id="PTHR21299:SF2">
    <property type="entry name" value="CYTIDYLATE KINASE"/>
    <property type="match status" value="1"/>
</dbReference>
<evidence type="ECO:0000313" key="11">
    <source>
        <dbReference type="Proteomes" id="UP000186758"/>
    </source>
</evidence>
<dbReference type="RefSeq" id="WP_075885085.1">
    <property type="nucleotide sequence ID" value="NZ_CALFTW010000077.1"/>
</dbReference>
<protein>
    <recommendedName>
        <fullName evidence="8">Cytidylate kinase</fullName>
        <shortName evidence="8">CK</shortName>
        <ecNumber evidence="8">2.7.4.25</ecNumber>
    </recommendedName>
    <alternativeName>
        <fullName evidence="8">Cytidine monophosphate kinase</fullName>
        <shortName evidence="8">CMP kinase</shortName>
    </alternativeName>
</protein>
<evidence type="ECO:0000259" key="9">
    <source>
        <dbReference type="Pfam" id="PF02224"/>
    </source>
</evidence>
<dbReference type="InterPro" id="IPR011994">
    <property type="entry name" value="Cytidylate_kinase_dom"/>
</dbReference>
<evidence type="ECO:0000256" key="1">
    <source>
        <dbReference type="ARBA" id="ARBA00009427"/>
    </source>
</evidence>
<comment type="catalytic activity">
    <reaction evidence="6 8">
        <text>dCMP + ATP = dCDP + ADP</text>
        <dbReference type="Rhea" id="RHEA:25094"/>
        <dbReference type="ChEBI" id="CHEBI:30616"/>
        <dbReference type="ChEBI" id="CHEBI:57566"/>
        <dbReference type="ChEBI" id="CHEBI:58593"/>
        <dbReference type="ChEBI" id="CHEBI:456216"/>
        <dbReference type="EC" id="2.7.4.25"/>
    </reaction>
</comment>
<dbReference type="InterPro" id="IPR027417">
    <property type="entry name" value="P-loop_NTPase"/>
</dbReference>
<dbReference type="PANTHER" id="PTHR21299">
    <property type="entry name" value="CYTIDYLATE KINASE/PANTOATE-BETA-ALANINE LIGASE"/>
    <property type="match status" value="1"/>
</dbReference>
<gene>
    <name evidence="8" type="primary">cmk</name>
    <name evidence="10" type="ORF">BO223_04345</name>
</gene>
<dbReference type="HAMAP" id="MF_00238">
    <property type="entry name" value="Cytidyl_kinase_type1"/>
    <property type="match status" value="1"/>
</dbReference>
<evidence type="ECO:0000256" key="7">
    <source>
        <dbReference type="ARBA" id="ARBA00048478"/>
    </source>
</evidence>
<dbReference type="Pfam" id="PF02224">
    <property type="entry name" value="Cytidylate_kin"/>
    <property type="match status" value="1"/>
</dbReference>
<evidence type="ECO:0000256" key="3">
    <source>
        <dbReference type="ARBA" id="ARBA00022741"/>
    </source>
</evidence>
<dbReference type="GO" id="GO:0036430">
    <property type="term" value="F:CMP kinase activity"/>
    <property type="evidence" value="ECO:0007669"/>
    <property type="project" value="RHEA"/>
</dbReference>
<proteinExistence type="inferred from homology"/>
<organism evidence="10 11">
    <name type="scientific">Faecalibaculum rodentium</name>
    <dbReference type="NCBI Taxonomy" id="1702221"/>
    <lineage>
        <taxon>Bacteria</taxon>
        <taxon>Bacillati</taxon>
        <taxon>Bacillota</taxon>
        <taxon>Erysipelotrichia</taxon>
        <taxon>Erysipelotrichales</taxon>
        <taxon>Erysipelotrichaceae</taxon>
        <taxon>Faecalibaculum</taxon>
    </lineage>
</organism>
<dbReference type="GO" id="GO:0006220">
    <property type="term" value="P:pyrimidine nucleotide metabolic process"/>
    <property type="evidence" value="ECO:0007669"/>
    <property type="project" value="UniProtKB-UniRule"/>
</dbReference>
<name>A0A1Q9YLE0_9FIRM</name>
<comment type="subcellular location">
    <subcellularLocation>
        <location evidence="8">Cytoplasm</location>
    </subcellularLocation>
</comment>
<evidence type="ECO:0000256" key="2">
    <source>
        <dbReference type="ARBA" id="ARBA00022679"/>
    </source>
</evidence>
<evidence type="ECO:0000256" key="8">
    <source>
        <dbReference type="HAMAP-Rule" id="MF_00238"/>
    </source>
</evidence>
<dbReference type="EMBL" id="MPJZ01000045">
    <property type="protein sequence ID" value="OLU45726.1"/>
    <property type="molecule type" value="Genomic_DNA"/>
</dbReference>
<evidence type="ECO:0000313" key="10">
    <source>
        <dbReference type="EMBL" id="OLU45726.1"/>
    </source>
</evidence>
<keyword evidence="4 8" id="KW-0418">Kinase</keyword>
<comment type="similarity">
    <text evidence="1 8">Belongs to the cytidylate kinase family. Type 1 subfamily.</text>
</comment>
<sequence>MQGFNVAIDGTSGVGKSSAADLLADANQMIHLDTGAMYRCVALAMEEAGIDPEDESELQSLLDTLNIRFEGRRVFLNDREVTTQIRTNRISNLTSRIAALPAVRARMTGLQQQTTAAGGYIVDGRDIGTVVLPDAAIKIFLSARPEARARRRYDEYRQKGIDADYDRILEDIRQRDWQDSHRSTAPLKKAEDAVEIDTSDLTLDQVVTAIQSLIDGARK</sequence>
<keyword evidence="8" id="KW-0963">Cytoplasm</keyword>
<evidence type="ECO:0000256" key="5">
    <source>
        <dbReference type="ARBA" id="ARBA00022840"/>
    </source>
</evidence>
<feature type="binding site" evidence="8">
    <location>
        <begin position="10"/>
        <end position="18"/>
    </location>
    <ligand>
        <name>ATP</name>
        <dbReference type="ChEBI" id="CHEBI:30616"/>
    </ligand>
</feature>
<dbReference type="GO" id="GO:0015949">
    <property type="term" value="P:nucleobase-containing small molecule interconversion"/>
    <property type="evidence" value="ECO:0007669"/>
    <property type="project" value="TreeGrafter"/>
</dbReference>
<dbReference type="Gene3D" id="3.40.50.300">
    <property type="entry name" value="P-loop containing nucleotide triphosphate hydrolases"/>
    <property type="match status" value="1"/>
</dbReference>
<accession>A0A1Q9YLE0</accession>
<comment type="caution">
    <text evidence="10">The sequence shown here is derived from an EMBL/GenBank/DDBJ whole genome shotgun (WGS) entry which is preliminary data.</text>
</comment>
<dbReference type="Proteomes" id="UP000186758">
    <property type="component" value="Unassembled WGS sequence"/>
</dbReference>
<dbReference type="GO" id="GO:0005524">
    <property type="term" value="F:ATP binding"/>
    <property type="evidence" value="ECO:0007669"/>
    <property type="project" value="UniProtKB-UniRule"/>
</dbReference>
<dbReference type="GO" id="GO:0036431">
    <property type="term" value="F:dCMP kinase activity"/>
    <property type="evidence" value="ECO:0007669"/>
    <property type="project" value="InterPro"/>
</dbReference>
<keyword evidence="5 8" id="KW-0067">ATP-binding</keyword>
<dbReference type="SUPFAM" id="SSF52540">
    <property type="entry name" value="P-loop containing nucleoside triphosphate hydrolases"/>
    <property type="match status" value="1"/>
</dbReference>
<reference evidence="10 11" key="1">
    <citation type="submission" date="2016-11" db="EMBL/GenBank/DDBJ databases">
        <title>Description of two novel members of the family Erysipelotrichaceae: Ileibacterium lipovorans gen. nov., sp. nov. and Dubosiella newyorkensis, gen. nov., sp. nov.</title>
        <authorList>
            <person name="Cox L.M."/>
            <person name="Sohn J."/>
            <person name="Tyrrell K.L."/>
            <person name="Citron D.M."/>
            <person name="Lawson P.A."/>
            <person name="Patel N.B."/>
            <person name="Iizumi T."/>
            <person name="Perez-Perez G.I."/>
            <person name="Goldstein E.J."/>
            <person name="Blaser M.J."/>
        </authorList>
    </citation>
    <scope>NUCLEOTIDE SEQUENCE [LARGE SCALE GENOMIC DNA]</scope>
    <source>
        <strain evidence="10 11">NYU-BL-K8</strain>
    </source>
</reference>
<dbReference type="GO" id="GO:0005829">
    <property type="term" value="C:cytosol"/>
    <property type="evidence" value="ECO:0007669"/>
    <property type="project" value="TreeGrafter"/>
</dbReference>
<dbReference type="CDD" id="cd02020">
    <property type="entry name" value="CMPK"/>
    <property type="match status" value="1"/>
</dbReference>
<feature type="domain" description="Cytidylate kinase" evidence="9">
    <location>
        <begin position="6"/>
        <end position="214"/>
    </location>
</feature>
<comment type="catalytic activity">
    <reaction evidence="7 8">
        <text>CMP + ATP = CDP + ADP</text>
        <dbReference type="Rhea" id="RHEA:11600"/>
        <dbReference type="ChEBI" id="CHEBI:30616"/>
        <dbReference type="ChEBI" id="CHEBI:58069"/>
        <dbReference type="ChEBI" id="CHEBI:60377"/>
        <dbReference type="ChEBI" id="CHEBI:456216"/>
        <dbReference type="EC" id="2.7.4.25"/>
    </reaction>
</comment>
<keyword evidence="3 8" id="KW-0547">Nucleotide-binding</keyword>
<dbReference type="NCBIfam" id="TIGR00017">
    <property type="entry name" value="cmk"/>
    <property type="match status" value="1"/>
</dbReference>
<dbReference type="InterPro" id="IPR003136">
    <property type="entry name" value="Cytidylate_kin"/>
</dbReference>